<dbReference type="EMBL" id="JABWUV010000023">
    <property type="protein sequence ID" value="KAF6278886.1"/>
    <property type="molecule type" value="Genomic_DNA"/>
</dbReference>
<sequence length="167" mass="18193">MMRNKDKSHEEDSSPHSNASSNSASEEASGSDSGSQSESEQGSDPGSGHGSESNSSSESSESQSESESESAGSKSQPVLPEAKEKPASKKERIADVKKMWEEYPDVYGVRRSNRSRQEPSRFNIKEEVSERNVLRGYVEAPDLTLSFPTPVCLAMNKDSTSGWKLND</sequence>
<dbReference type="Proteomes" id="UP000527355">
    <property type="component" value="Unassembled WGS sequence"/>
</dbReference>
<evidence type="ECO:0000313" key="3">
    <source>
        <dbReference type="Proteomes" id="UP000527355"/>
    </source>
</evidence>
<organism evidence="2 3">
    <name type="scientific">Myotis myotis</name>
    <name type="common">Greater mouse-eared bat</name>
    <name type="synonym">Vespertilio myotis</name>
    <dbReference type="NCBI Taxonomy" id="51298"/>
    <lineage>
        <taxon>Eukaryota</taxon>
        <taxon>Metazoa</taxon>
        <taxon>Chordata</taxon>
        <taxon>Craniata</taxon>
        <taxon>Vertebrata</taxon>
        <taxon>Euteleostomi</taxon>
        <taxon>Mammalia</taxon>
        <taxon>Eutheria</taxon>
        <taxon>Laurasiatheria</taxon>
        <taxon>Chiroptera</taxon>
        <taxon>Yangochiroptera</taxon>
        <taxon>Vespertilionidae</taxon>
        <taxon>Myotis</taxon>
    </lineage>
</organism>
<evidence type="ECO:0000313" key="2">
    <source>
        <dbReference type="EMBL" id="KAF6278886.1"/>
    </source>
</evidence>
<dbReference type="AlphaFoldDB" id="A0A7J7RRT4"/>
<comment type="caution">
    <text evidence="2">The sequence shown here is derived from an EMBL/GenBank/DDBJ whole genome shotgun (WGS) entry which is preliminary data.</text>
</comment>
<feature type="region of interest" description="Disordered" evidence="1">
    <location>
        <begin position="1"/>
        <end position="92"/>
    </location>
</feature>
<accession>A0A7J7RRT4</accession>
<gene>
    <name evidence="2" type="ORF">mMyoMyo1_010218</name>
</gene>
<evidence type="ECO:0008006" key="4">
    <source>
        <dbReference type="Google" id="ProtNLM"/>
    </source>
</evidence>
<protein>
    <recommendedName>
        <fullName evidence="4">Chromodomain helicase DNA binding protein 2</fullName>
    </recommendedName>
</protein>
<name>A0A7J7RRT4_MYOMY</name>
<proteinExistence type="predicted"/>
<evidence type="ECO:0000256" key="1">
    <source>
        <dbReference type="SAM" id="MobiDB-lite"/>
    </source>
</evidence>
<feature type="compositionally biased region" description="Basic and acidic residues" evidence="1">
    <location>
        <begin position="1"/>
        <end position="14"/>
    </location>
</feature>
<reference evidence="2 3" key="1">
    <citation type="journal article" date="2020" name="Nature">
        <title>Six reference-quality genomes reveal evolution of bat adaptations.</title>
        <authorList>
            <person name="Jebb D."/>
            <person name="Huang Z."/>
            <person name="Pippel M."/>
            <person name="Hughes G.M."/>
            <person name="Lavrichenko K."/>
            <person name="Devanna P."/>
            <person name="Winkler S."/>
            <person name="Jermiin L.S."/>
            <person name="Skirmuntt E.C."/>
            <person name="Katzourakis A."/>
            <person name="Burkitt-Gray L."/>
            <person name="Ray D.A."/>
            <person name="Sullivan K.A.M."/>
            <person name="Roscito J.G."/>
            <person name="Kirilenko B.M."/>
            <person name="Davalos L.M."/>
            <person name="Corthals A.P."/>
            <person name="Power M.L."/>
            <person name="Jones G."/>
            <person name="Ransome R.D."/>
            <person name="Dechmann D.K.N."/>
            <person name="Locatelli A.G."/>
            <person name="Puechmaille S.J."/>
            <person name="Fedrigo O."/>
            <person name="Jarvis E.D."/>
            <person name="Hiller M."/>
            <person name="Vernes S.C."/>
            <person name="Myers E.W."/>
            <person name="Teeling E.C."/>
        </authorList>
    </citation>
    <scope>NUCLEOTIDE SEQUENCE [LARGE SCALE GENOMIC DNA]</scope>
    <source>
        <strain evidence="2">MMyoMyo1</strain>
        <tissue evidence="2">Flight muscle</tissue>
    </source>
</reference>
<feature type="compositionally biased region" description="Low complexity" evidence="1">
    <location>
        <begin position="15"/>
        <end position="75"/>
    </location>
</feature>
<keyword evidence="3" id="KW-1185">Reference proteome</keyword>
<feature type="compositionally biased region" description="Basic and acidic residues" evidence="1">
    <location>
        <begin position="81"/>
        <end position="92"/>
    </location>
</feature>